<keyword evidence="5 9" id="KW-0732">Signal</keyword>
<keyword evidence="8 9" id="KW-0998">Cell outer membrane</keyword>
<keyword evidence="9" id="KW-0449">Lipoprotein</keyword>
<dbReference type="EMBL" id="CP158262">
    <property type="protein sequence ID" value="XDJ68428.1"/>
    <property type="molecule type" value="Genomic_DNA"/>
</dbReference>
<keyword evidence="15" id="KW-0282">Flagellum</keyword>
<gene>
    <name evidence="9" type="primary">flgH</name>
    <name evidence="15" type="ORF">ABRY94_10020</name>
    <name evidence="12" type="ORF">ABRY99_09980</name>
    <name evidence="13" type="ORF">ABRZ04_08830</name>
    <name evidence="16" type="ORF">ABRZ07_10375</name>
    <name evidence="14" type="ORF">ABRZ09_13585</name>
</gene>
<evidence type="ECO:0000256" key="4">
    <source>
        <dbReference type="ARBA" id="ARBA00011439"/>
    </source>
</evidence>
<dbReference type="RefSeq" id="WP_343839110.1">
    <property type="nucleotide sequence ID" value="NZ_BAAAEX010000013.1"/>
</dbReference>
<evidence type="ECO:0000313" key="14">
    <source>
        <dbReference type="EMBL" id="XDJ50216.1"/>
    </source>
</evidence>
<evidence type="ECO:0000256" key="3">
    <source>
        <dbReference type="ARBA" id="ARBA00006929"/>
    </source>
</evidence>
<dbReference type="EMBL" id="CP158255">
    <property type="protein sequence ID" value="XDJ50216.1"/>
    <property type="molecule type" value="Genomic_DNA"/>
</dbReference>
<evidence type="ECO:0000256" key="5">
    <source>
        <dbReference type="ARBA" id="ARBA00022729"/>
    </source>
</evidence>
<organism evidence="15">
    <name type="scientific">Castellaniella ginsengisoli</name>
    <dbReference type="NCBI Taxonomy" id="546114"/>
    <lineage>
        <taxon>Bacteria</taxon>
        <taxon>Pseudomonadati</taxon>
        <taxon>Pseudomonadota</taxon>
        <taxon>Betaproteobacteria</taxon>
        <taxon>Burkholderiales</taxon>
        <taxon>Alcaligenaceae</taxon>
        <taxon>Castellaniella</taxon>
    </lineage>
</organism>
<dbReference type="GO" id="GO:0009279">
    <property type="term" value="C:cell outer membrane"/>
    <property type="evidence" value="ECO:0007669"/>
    <property type="project" value="UniProtKB-SubCell"/>
</dbReference>
<dbReference type="AlphaFoldDB" id="A0AB39EPY0"/>
<dbReference type="EMBL" id="CP158254">
    <property type="protein sequence ID" value="XDJ46450.1"/>
    <property type="molecule type" value="Genomic_DNA"/>
</dbReference>
<comment type="subcellular location">
    <subcellularLocation>
        <location evidence="9">Cell outer membrane</location>
        <topology evidence="9">Lipid-anchor</topology>
    </subcellularLocation>
    <subcellularLocation>
        <location evidence="9">Bacterial flagellum basal body</location>
    </subcellularLocation>
    <subcellularLocation>
        <location evidence="2">Membrane</location>
    </subcellularLocation>
</comment>
<feature type="signal peptide" evidence="11">
    <location>
        <begin position="1"/>
        <end position="27"/>
    </location>
</feature>
<evidence type="ECO:0000256" key="10">
    <source>
        <dbReference type="SAM" id="MobiDB-lite"/>
    </source>
</evidence>
<proteinExistence type="inferred from homology"/>
<dbReference type="GO" id="GO:0009427">
    <property type="term" value="C:bacterial-type flagellum basal body, distal rod, L ring"/>
    <property type="evidence" value="ECO:0007669"/>
    <property type="project" value="InterPro"/>
</dbReference>
<evidence type="ECO:0000256" key="8">
    <source>
        <dbReference type="ARBA" id="ARBA00023237"/>
    </source>
</evidence>
<dbReference type="EMBL" id="CP158252">
    <property type="protein sequence ID" value="XDJ41277.1"/>
    <property type="molecule type" value="Genomic_DNA"/>
</dbReference>
<sequence length="232" mass="24404">MSMKGLRRLAGAWAATLTLVLSGCALVPPEPIVTGPLSAPPPPPEMPMAQANGSIYQPTAYGNYPLFEDRRPRNVGDIVTIVIQEKTNAAKNVNTTTDRSGSASMGIGASPAFLPTDLGAKQNFDATGGNQSKGTGSSSANNLFTGTLTTTVIGVLPNGNLQIAGEKQIAINRGSEYVRFSGVVDPRSITGNGTVASTQVADARIEYRSKGVMDEVQTMGWLQRFFLNIAPF</sequence>
<keyword evidence="15" id="KW-0966">Cell projection</keyword>
<dbReference type="GO" id="GO:0071973">
    <property type="term" value="P:bacterial-type flagellum-dependent cell motility"/>
    <property type="evidence" value="ECO:0007669"/>
    <property type="project" value="InterPro"/>
</dbReference>
<comment type="function">
    <text evidence="1 9">Assembles around the rod to form the L-ring and probably protects the motor/basal body from shearing forces during rotation.</text>
</comment>
<name>A0AB39EPY0_9BURK</name>
<keyword evidence="15" id="KW-0969">Cilium</keyword>
<evidence type="ECO:0000313" key="16">
    <source>
        <dbReference type="EMBL" id="XDJ79299.1"/>
    </source>
</evidence>
<dbReference type="PANTHER" id="PTHR34933:SF3">
    <property type="entry name" value="FLAGELLAR L-RING PROTEIN"/>
    <property type="match status" value="1"/>
</dbReference>
<feature type="region of interest" description="Disordered" evidence="10">
    <location>
        <begin position="119"/>
        <end position="139"/>
    </location>
</feature>
<evidence type="ECO:0000256" key="9">
    <source>
        <dbReference type="HAMAP-Rule" id="MF_00415"/>
    </source>
</evidence>
<comment type="subunit">
    <text evidence="4 9">The basal body constitutes a major portion of the flagellar organelle and consists of four rings (L,P,S, and M) mounted on a central rod.</text>
</comment>
<comment type="similarity">
    <text evidence="3 9">Belongs to the FlgH family.</text>
</comment>
<keyword evidence="6 9" id="KW-0472">Membrane</keyword>
<evidence type="ECO:0000313" key="12">
    <source>
        <dbReference type="EMBL" id="XDJ41277.1"/>
    </source>
</evidence>
<evidence type="ECO:0000256" key="6">
    <source>
        <dbReference type="ARBA" id="ARBA00023136"/>
    </source>
</evidence>
<dbReference type="InterPro" id="IPR000527">
    <property type="entry name" value="Flag_Lring"/>
</dbReference>
<keyword evidence="7 9" id="KW-0975">Bacterial flagellum</keyword>
<dbReference type="GO" id="GO:0003774">
    <property type="term" value="F:cytoskeletal motor activity"/>
    <property type="evidence" value="ECO:0007669"/>
    <property type="project" value="InterPro"/>
</dbReference>
<evidence type="ECO:0000256" key="1">
    <source>
        <dbReference type="ARBA" id="ARBA00002591"/>
    </source>
</evidence>
<dbReference type="PROSITE" id="PS51257">
    <property type="entry name" value="PROKAR_LIPOPROTEIN"/>
    <property type="match status" value="1"/>
</dbReference>
<dbReference type="PANTHER" id="PTHR34933">
    <property type="entry name" value="FLAGELLAR L-RING PROTEIN"/>
    <property type="match status" value="1"/>
</dbReference>
<evidence type="ECO:0000256" key="2">
    <source>
        <dbReference type="ARBA" id="ARBA00004370"/>
    </source>
</evidence>
<evidence type="ECO:0000313" key="15">
    <source>
        <dbReference type="EMBL" id="XDJ68428.1"/>
    </source>
</evidence>
<protein>
    <recommendedName>
        <fullName evidence="9">Flagellar L-ring protein</fullName>
    </recommendedName>
    <alternativeName>
        <fullName evidence="9">Basal body L-ring protein</fullName>
    </alternativeName>
</protein>
<evidence type="ECO:0000313" key="13">
    <source>
        <dbReference type="EMBL" id="XDJ46450.1"/>
    </source>
</evidence>
<evidence type="ECO:0000256" key="7">
    <source>
        <dbReference type="ARBA" id="ARBA00023143"/>
    </source>
</evidence>
<dbReference type="HAMAP" id="MF_00415">
    <property type="entry name" value="FlgH"/>
    <property type="match status" value="1"/>
</dbReference>
<reference evidence="15" key="1">
    <citation type="submission" date="2024-05" db="EMBL/GenBank/DDBJ databases">
        <authorList>
            <person name="Luo Y.-C."/>
            <person name="Nicholds J."/>
            <person name="Mortimer T."/>
            <person name="Maboni G."/>
        </authorList>
    </citation>
    <scope>NUCLEOTIDE SEQUENCE</scope>
    <source>
        <strain evidence="16">141555</strain>
        <strain evidence="15">144863</strain>
        <strain evidence="14">151108</strain>
        <strain evidence="13">151836</strain>
        <strain evidence="12">153920</strain>
    </source>
</reference>
<feature type="chain" id="PRO_5044174690" description="Flagellar L-ring protein" evidence="11">
    <location>
        <begin position="28"/>
        <end position="232"/>
    </location>
</feature>
<dbReference type="Pfam" id="PF02107">
    <property type="entry name" value="FlgH"/>
    <property type="match status" value="1"/>
</dbReference>
<feature type="compositionally biased region" description="Polar residues" evidence="10">
    <location>
        <begin position="124"/>
        <end position="139"/>
    </location>
</feature>
<dbReference type="EMBL" id="CP158267">
    <property type="protein sequence ID" value="XDJ79299.1"/>
    <property type="molecule type" value="Genomic_DNA"/>
</dbReference>
<accession>A0AB39EPY0</accession>
<dbReference type="PRINTS" id="PR01008">
    <property type="entry name" value="FLGLRINGFLGH"/>
</dbReference>
<evidence type="ECO:0000256" key="11">
    <source>
        <dbReference type="SAM" id="SignalP"/>
    </source>
</evidence>